<gene>
    <name evidence="10" type="ORF">EIP91_001891</name>
</gene>
<evidence type="ECO:0000313" key="11">
    <source>
        <dbReference type="Proteomes" id="UP000292702"/>
    </source>
</evidence>
<feature type="chain" id="PRO_5020473344" description="Carbonic anhydrase" evidence="9">
    <location>
        <begin position="25"/>
        <end position="246"/>
    </location>
</feature>
<dbReference type="STRING" id="92696.A0A4R0RJG6"/>
<keyword evidence="3 7" id="KW-0479">Metal-binding</keyword>
<proteinExistence type="inferred from homology"/>
<feature type="binding site" evidence="7">
    <location>
        <position position="141"/>
    </location>
    <ligand>
        <name>Zn(2+)</name>
        <dbReference type="ChEBI" id="CHEBI:29105"/>
    </ligand>
</feature>
<evidence type="ECO:0000256" key="2">
    <source>
        <dbReference type="ARBA" id="ARBA00012925"/>
    </source>
</evidence>
<evidence type="ECO:0000256" key="5">
    <source>
        <dbReference type="ARBA" id="ARBA00023239"/>
    </source>
</evidence>
<protein>
    <recommendedName>
        <fullName evidence="2 8">Carbonic anhydrase</fullName>
        <ecNumber evidence="2 8">4.2.1.1</ecNumber>
    </recommendedName>
    <alternativeName>
        <fullName evidence="8">Carbonate dehydratase</fullName>
    </alternativeName>
</protein>
<feature type="binding site" evidence="7">
    <location>
        <position position="85"/>
    </location>
    <ligand>
        <name>Zn(2+)</name>
        <dbReference type="ChEBI" id="CHEBI:29105"/>
    </ligand>
</feature>
<dbReference type="PANTHER" id="PTHR11002:SF76">
    <property type="entry name" value="CARBONIC ANHYDRASE"/>
    <property type="match status" value="1"/>
</dbReference>
<comment type="cofactor">
    <cofactor evidence="7">
        <name>Zn(2+)</name>
        <dbReference type="ChEBI" id="CHEBI:29105"/>
    </cofactor>
    <text evidence="7">Binds 1 zinc ion per subunit.</text>
</comment>
<reference evidence="10 11" key="1">
    <citation type="submission" date="2018-11" db="EMBL/GenBank/DDBJ databases">
        <title>Genome assembly of Steccherinum ochraceum LE-BIN_3174, the white-rot fungus of the Steccherinaceae family (The Residual Polyporoid clade, Polyporales, Basidiomycota).</title>
        <authorList>
            <person name="Fedorova T.V."/>
            <person name="Glazunova O.A."/>
            <person name="Landesman E.O."/>
            <person name="Moiseenko K.V."/>
            <person name="Psurtseva N.V."/>
            <person name="Savinova O.S."/>
            <person name="Shakhova N.V."/>
            <person name="Tyazhelova T.V."/>
            <person name="Vasina D.V."/>
        </authorList>
    </citation>
    <scope>NUCLEOTIDE SEQUENCE [LARGE SCALE GENOMIC DNA]</scope>
    <source>
        <strain evidence="10 11">LE-BIN_3174</strain>
    </source>
</reference>
<comment type="function">
    <text evidence="8">Reversible hydration of carbon dioxide.</text>
</comment>
<evidence type="ECO:0000256" key="4">
    <source>
        <dbReference type="ARBA" id="ARBA00022833"/>
    </source>
</evidence>
<dbReference type="Gene3D" id="3.40.1050.10">
    <property type="entry name" value="Carbonic anhydrase"/>
    <property type="match status" value="1"/>
</dbReference>
<dbReference type="SMART" id="SM00947">
    <property type="entry name" value="Pro_CA"/>
    <property type="match status" value="1"/>
</dbReference>
<dbReference type="InterPro" id="IPR036874">
    <property type="entry name" value="Carbonic_anhydrase_sf"/>
</dbReference>
<dbReference type="OrthoDB" id="10248475at2759"/>
<feature type="binding site" evidence="7">
    <location>
        <position position="83"/>
    </location>
    <ligand>
        <name>Zn(2+)</name>
        <dbReference type="ChEBI" id="CHEBI:29105"/>
    </ligand>
</feature>
<dbReference type="Proteomes" id="UP000292702">
    <property type="component" value="Unassembled WGS sequence"/>
</dbReference>
<evidence type="ECO:0000256" key="3">
    <source>
        <dbReference type="ARBA" id="ARBA00022723"/>
    </source>
</evidence>
<keyword evidence="5 8" id="KW-0456">Lyase</keyword>
<keyword evidence="4 7" id="KW-0862">Zinc</keyword>
<organism evidence="10 11">
    <name type="scientific">Steccherinum ochraceum</name>
    <dbReference type="NCBI Taxonomy" id="92696"/>
    <lineage>
        <taxon>Eukaryota</taxon>
        <taxon>Fungi</taxon>
        <taxon>Dikarya</taxon>
        <taxon>Basidiomycota</taxon>
        <taxon>Agaricomycotina</taxon>
        <taxon>Agaricomycetes</taxon>
        <taxon>Polyporales</taxon>
        <taxon>Steccherinaceae</taxon>
        <taxon>Steccherinum</taxon>
    </lineage>
</organism>
<comment type="catalytic activity">
    <reaction evidence="6 8">
        <text>hydrogencarbonate + H(+) = CO2 + H2O</text>
        <dbReference type="Rhea" id="RHEA:10748"/>
        <dbReference type="ChEBI" id="CHEBI:15377"/>
        <dbReference type="ChEBI" id="CHEBI:15378"/>
        <dbReference type="ChEBI" id="CHEBI:16526"/>
        <dbReference type="ChEBI" id="CHEBI:17544"/>
        <dbReference type="EC" id="4.2.1.1"/>
    </reaction>
</comment>
<dbReference type="SUPFAM" id="SSF53056">
    <property type="entry name" value="beta-carbonic anhydrase, cab"/>
    <property type="match status" value="1"/>
</dbReference>
<comment type="similarity">
    <text evidence="1 8">Belongs to the beta-class carbonic anhydrase family.</text>
</comment>
<sequence>MTLLISHLAHLFFLSLCIVTNANGNRAYSAKFGRRDVTIITDPVLAGLLDQNEAWAQNMDKTRPGFFNESAKAQNPKVLWLGCSDSRVPESVITNSLPGDIFVQRNIANQIPSGDPDALAVIAYAVDVDHLQVDRIVVAGHTHSPFLLFQTDPALNNWLSDLYALAVKLIDSGSSDGSDTDAELSELTIENVKMQVQNVAELDVVKEAWKEGRDLRVVGWLHQLESGRLKDLGICAGPLGEVGCGL</sequence>
<evidence type="ECO:0000256" key="6">
    <source>
        <dbReference type="ARBA" id="ARBA00048348"/>
    </source>
</evidence>
<accession>A0A4R0RJG6</accession>
<dbReference type="GO" id="GO:0008270">
    <property type="term" value="F:zinc ion binding"/>
    <property type="evidence" value="ECO:0007669"/>
    <property type="project" value="UniProtKB-UniRule"/>
</dbReference>
<evidence type="ECO:0000256" key="1">
    <source>
        <dbReference type="ARBA" id="ARBA00006217"/>
    </source>
</evidence>
<comment type="caution">
    <text evidence="10">The sequence shown here is derived from an EMBL/GenBank/DDBJ whole genome shotgun (WGS) entry which is preliminary data.</text>
</comment>
<dbReference type="GO" id="GO:0034599">
    <property type="term" value="P:cellular response to oxidative stress"/>
    <property type="evidence" value="ECO:0007669"/>
    <property type="project" value="TreeGrafter"/>
</dbReference>
<keyword evidence="11" id="KW-1185">Reference proteome</keyword>
<feature type="signal peptide" evidence="9">
    <location>
        <begin position="1"/>
        <end position="24"/>
    </location>
</feature>
<evidence type="ECO:0000256" key="9">
    <source>
        <dbReference type="SAM" id="SignalP"/>
    </source>
</evidence>
<dbReference type="GO" id="GO:0004089">
    <property type="term" value="F:carbonate dehydratase activity"/>
    <property type="evidence" value="ECO:0007669"/>
    <property type="project" value="UniProtKB-UniRule"/>
</dbReference>
<dbReference type="GO" id="GO:0071244">
    <property type="term" value="P:cellular response to carbon dioxide"/>
    <property type="evidence" value="ECO:0007669"/>
    <property type="project" value="TreeGrafter"/>
</dbReference>
<evidence type="ECO:0000256" key="7">
    <source>
        <dbReference type="PIRSR" id="PIRSR601765-1"/>
    </source>
</evidence>
<evidence type="ECO:0000256" key="8">
    <source>
        <dbReference type="RuleBase" id="RU003956"/>
    </source>
</evidence>
<dbReference type="InterPro" id="IPR001765">
    <property type="entry name" value="Carbonic_anhydrase"/>
</dbReference>
<keyword evidence="9" id="KW-0732">Signal</keyword>
<dbReference type="Pfam" id="PF00484">
    <property type="entry name" value="Pro_CA"/>
    <property type="match status" value="1"/>
</dbReference>
<dbReference type="AlphaFoldDB" id="A0A4R0RJG6"/>
<name>A0A4R0RJG6_9APHY</name>
<dbReference type="PANTHER" id="PTHR11002">
    <property type="entry name" value="CARBONIC ANHYDRASE"/>
    <property type="match status" value="1"/>
</dbReference>
<dbReference type="EMBL" id="RWJN01000152">
    <property type="protein sequence ID" value="TCD66035.1"/>
    <property type="molecule type" value="Genomic_DNA"/>
</dbReference>
<dbReference type="EC" id="4.2.1.1" evidence="2 8"/>
<evidence type="ECO:0000313" key="10">
    <source>
        <dbReference type="EMBL" id="TCD66035.1"/>
    </source>
</evidence>